<reference evidence="6" key="2">
    <citation type="submission" date="2009-11" db="EMBL/GenBank/DDBJ databases">
        <title>The Genome Sequence of Allomyces macrogynus strain ATCC 38327.</title>
        <authorList>
            <consortium name="The Broad Institute Genome Sequencing Platform"/>
            <person name="Russ C."/>
            <person name="Cuomo C."/>
            <person name="Shea T."/>
            <person name="Young S.K."/>
            <person name="Zeng Q."/>
            <person name="Koehrsen M."/>
            <person name="Haas B."/>
            <person name="Borodovsky M."/>
            <person name="Guigo R."/>
            <person name="Alvarado L."/>
            <person name="Berlin A."/>
            <person name="Borenstein D."/>
            <person name="Chen Z."/>
            <person name="Engels R."/>
            <person name="Freedman E."/>
            <person name="Gellesch M."/>
            <person name="Goldberg J."/>
            <person name="Griggs A."/>
            <person name="Gujja S."/>
            <person name="Heiman D."/>
            <person name="Hepburn T."/>
            <person name="Howarth C."/>
            <person name="Jen D."/>
            <person name="Larson L."/>
            <person name="Lewis B."/>
            <person name="Mehta T."/>
            <person name="Park D."/>
            <person name="Pearson M."/>
            <person name="Roberts A."/>
            <person name="Saif S."/>
            <person name="Shenoy N."/>
            <person name="Sisk P."/>
            <person name="Stolte C."/>
            <person name="Sykes S."/>
            <person name="Walk T."/>
            <person name="White J."/>
            <person name="Yandava C."/>
            <person name="Burger G."/>
            <person name="Gray M.W."/>
            <person name="Holland P.W.H."/>
            <person name="King N."/>
            <person name="Lang F.B.F."/>
            <person name="Roger A.J."/>
            <person name="Ruiz-Trillo I."/>
            <person name="Lander E."/>
            <person name="Nusbaum C."/>
        </authorList>
    </citation>
    <scope>NUCLEOTIDE SEQUENCE [LARGE SCALE GENOMIC DNA]</scope>
    <source>
        <strain evidence="6">ATCC 38327</strain>
    </source>
</reference>
<evidence type="ECO:0000259" key="4">
    <source>
        <dbReference type="PROSITE" id="PS50102"/>
    </source>
</evidence>
<dbReference type="Gene3D" id="3.30.70.330">
    <property type="match status" value="1"/>
</dbReference>
<name>A0A0L0S6Q7_ALLM3</name>
<dbReference type="EMBL" id="GG745332">
    <property type="protein sequence ID" value="KNE58212.1"/>
    <property type="molecule type" value="Genomic_DNA"/>
</dbReference>
<dbReference type="PANTHER" id="PTHR19965:SF82">
    <property type="entry name" value="THO COMPLEX SUBUNIT 4"/>
    <property type="match status" value="1"/>
</dbReference>
<dbReference type="SUPFAM" id="SSF54928">
    <property type="entry name" value="RNA-binding domain, RBD"/>
    <property type="match status" value="1"/>
</dbReference>
<keyword evidence="1 2" id="KW-0694">RNA-binding</keyword>
<dbReference type="PANTHER" id="PTHR19965">
    <property type="entry name" value="RNA AND EXPORT FACTOR BINDING PROTEIN"/>
    <property type="match status" value="1"/>
</dbReference>
<feature type="compositionally biased region" description="Basic and acidic residues" evidence="3">
    <location>
        <begin position="178"/>
        <end position="195"/>
    </location>
</feature>
<protein>
    <recommendedName>
        <fullName evidence="4">RRM domain-containing protein</fullName>
    </recommendedName>
</protein>
<dbReference type="GO" id="GO:0005634">
    <property type="term" value="C:nucleus"/>
    <property type="evidence" value="ECO:0007669"/>
    <property type="project" value="TreeGrafter"/>
</dbReference>
<evidence type="ECO:0000256" key="3">
    <source>
        <dbReference type="SAM" id="MobiDB-lite"/>
    </source>
</evidence>
<dbReference type="GO" id="GO:0003729">
    <property type="term" value="F:mRNA binding"/>
    <property type="evidence" value="ECO:0007669"/>
    <property type="project" value="TreeGrafter"/>
</dbReference>
<sequence>MSGADSARWQHDLYDKPAHVLPDRAGARMERSSRQAAIATTPVDARMVIEQLHFTVTEKDLLELFAAYDITAAFLRYDATDRSTGIADLFFATADGADRARNKYDGMLLDDKAMAIRQWDTFTDGAWTDPRASRRTINNDWPPRGSDRRRDTDRYNGRDGGGRGFSTADLRRGVRGGIDADRWDRDRPSYRDPSDLRSSLPARGRSFRTDPDAPGPRHTELSFRGAGATDAAPKPGELSFRGAAARMRDREEGEYDPVEALPTRPAAHARRVPE</sequence>
<feature type="region of interest" description="Disordered" evidence="3">
    <location>
        <begin position="131"/>
        <end position="274"/>
    </location>
</feature>
<dbReference type="PROSITE" id="PS50102">
    <property type="entry name" value="RRM"/>
    <property type="match status" value="1"/>
</dbReference>
<evidence type="ECO:0000256" key="2">
    <source>
        <dbReference type="PROSITE-ProRule" id="PRU00176"/>
    </source>
</evidence>
<dbReference type="InterPro" id="IPR012677">
    <property type="entry name" value="Nucleotide-bd_a/b_plait_sf"/>
</dbReference>
<feature type="compositionally biased region" description="Basic and acidic residues" evidence="3">
    <location>
        <begin position="207"/>
        <end position="221"/>
    </location>
</feature>
<dbReference type="Proteomes" id="UP000054350">
    <property type="component" value="Unassembled WGS sequence"/>
</dbReference>
<dbReference type="InterPro" id="IPR035979">
    <property type="entry name" value="RBD_domain_sf"/>
</dbReference>
<reference evidence="5 6" key="1">
    <citation type="submission" date="2009-11" db="EMBL/GenBank/DDBJ databases">
        <title>Annotation of Allomyces macrogynus ATCC 38327.</title>
        <authorList>
            <consortium name="The Broad Institute Genome Sequencing Platform"/>
            <person name="Russ C."/>
            <person name="Cuomo C."/>
            <person name="Burger G."/>
            <person name="Gray M.W."/>
            <person name="Holland P.W.H."/>
            <person name="King N."/>
            <person name="Lang F.B.F."/>
            <person name="Roger A.J."/>
            <person name="Ruiz-Trillo I."/>
            <person name="Young S.K."/>
            <person name="Zeng Q."/>
            <person name="Gargeya S."/>
            <person name="Fitzgerald M."/>
            <person name="Haas B."/>
            <person name="Abouelleil A."/>
            <person name="Alvarado L."/>
            <person name="Arachchi H.M."/>
            <person name="Berlin A."/>
            <person name="Chapman S.B."/>
            <person name="Gearin G."/>
            <person name="Goldberg J."/>
            <person name="Griggs A."/>
            <person name="Gujja S."/>
            <person name="Hansen M."/>
            <person name="Heiman D."/>
            <person name="Howarth C."/>
            <person name="Larimer J."/>
            <person name="Lui A."/>
            <person name="MacDonald P.J.P."/>
            <person name="McCowen C."/>
            <person name="Montmayeur A."/>
            <person name="Murphy C."/>
            <person name="Neiman D."/>
            <person name="Pearson M."/>
            <person name="Priest M."/>
            <person name="Roberts A."/>
            <person name="Saif S."/>
            <person name="Shea T."/>
            <person name="Sisk P."/>
            <person name="Stolte C."/>
            <person name="Sykes S."/>
            <person name="Wortman J."/>
            <person name="Nusbaum C."/>
            <person name="Birren B."/>
        </authorList>
    </citation>
    <scope>NUCLEOTIDE SEQUENCE [LARGE SCALE GENOMIC DNA]</scope>
    <source>
        <strain evidence="5 6">ATCC 38327</strain>
    </source>
</reference>
<accession>A0A0L0S6Q7</accession>
<dbReference type="STRING" id="578462.A0A0L0S6Q7"/>
<dbReference type="OrthoDB" id="1049195at2759"/>
<evidence type="ECO:0000256" key="1">
    <source>
        <dbReference type="ARBA" id="ARBA00022884"/>
    </source>
</evidence>
<dbReference type="AlphaFoldDB" id="A0A0L0S6Q7"/>
<feature type="domain" description="RRM" evidence="4">
    <location>
        <begin position="45"/>
        <end position="121"/>
    </location>
</feature>
<organism evidence="5 6">
    <name type="scientific">Allomyces macrogynus (strain ATCC 38327)</name>
    <name type="common">Allomyces javanicus var. macrogynus</name>
    <dbReference type="NCBI Taxonomy" id="578462"/>
    <lineage>
        <taxon>Eukaryota</taxon>
        <taxon>Fungi</taxon>
        <taxon>Fungi incertae sedis</taxon>
        <taxon>Blastocladiomycota</taxon>
        <taxon>Blastocladiomycetes</taxon>
        <taxon>Blastocladiales</taxon>
        <taxon>Blastocladiaceae</taxon>
        <taxon>Allomyces</taxon>
    </lineage>
</organism>
<dbReference type="Pfam" id="PF00076">
    <property type="entry name" value="RRM_1"/>
    <property type="match status" value="1"/>
</dbReference>
<dbReference type="VEuPathDB" id="FungiDB:AMAG_18385"/>
<evidence type="ECO:0000313" key="5">
    <source>
        <dbReference type="EMBL" id="KNE58212.1"/>
    </source>
</evidence>
<dbReference type="InterPro" id="IPR000504">
    <property type="entry name" value="RRM_dom"/>
</dbReference>
<dbReference type="InterPro" id="IPR051229">
    <property type="entry name" value="ALYREF_mRNA_export"/>
</dbReference>
<feature type="compositionally biased region" description="Basic and acidic residues" evidence="3">
    <location>
        <begin position="145"/>
        <end position="161"/>
    </location>
</feature>
<evidence type="ECO:0000313" key="6">
    <source>
        <dbReference type="Proteomes" id="UP000054350"/>
    </source>
</evidence>
<gene>
    <name evidence="5" type="ORF">AMAG_18385</name>
</gene>
<dbReference type="GO" id="GO:0006406">
    <property type="term" value="P:mRNA export from nucleus"/>
    <property type="evidence" value="ECO:0007669"/>
    <property type="project" value="TreeGrafter"/>
</dbReference>
<dbReference type="SMART" id="SM00360">
    <property type="entry name" value="RRM"/>
    <property type="match status" value="1"/>
</dbReference>
<keyword evidence="6" id="KW-1185">Reference proteome</keyword>
<proteinExistence type="predicted"/>